<evidence type="ECO:0000313" key="3">
    <source>
        <dbReference type="Proteomes" id="UP001258017"/>
    </source>
</evidence>
<sequence>MGKRGWRDVESKGREEQEQEAKEDTRFRLEAEINIVSRGDLPHRPIVIARSWVKNIRTYSSSECVEILTGKAAVERLALRPDRFRKPSDNFRRIEVDVELSTRSFTCLGDSRSTEGKRDKDRGENLAKCRTN</sequence>
<reference evidence="2" key="1">
    <citation type="submission" date="2021-08" db="EMBL/GenBank/DDBJ databases">
        <authorList>
            <person name="Misof B."/>
            <person name="Oliver O."/>
            <person name="Podsiadlowski L."/>
            <person name="Donath A."/>
            <person name="Peters R."/>
            <person name="Mayer C."/>
            <person name="Rust J."/>
            <person name="Gunkel S."/>
            <person name="Lesny P."/>
            <person name="Martin S."/>
            <person name="Oeyen J.P."/>
            <person name="Petersen M."/>
            <person name="Panagiotis P."/>
            <person name="Wilbrandt J."/>
            <person name="Tanja T."/>
        </authorList>
    </citation>
    <scope>NUCLEOTIDE SEQUENCE</scope>
    <source>
        <strain evidence="2">GBR_01_08_01A</strain>
        <tissue evidence="2">Thorax + abdomen</tissue>
    </source>
</reference>
<feature type="compositionally biased region" description="Basic and acidic residues" evidence="1">
    <location>
        <begin position="112"/>
        <end position="132"/>
    </location>
</feature>
<protein>
    <submittedName>
        <fullName evidence="2">Uncharacterized protein</fullName>
    </submittedName>
</protein>
<accession>A0AAD9RP41</accession>
<proteinExistence type="predicted"/>
<keyword evidence="3" id="KW-1185">Reference proteome</keyword>
<name>A0AAD9RP41_9HYME</name>
<evidence type="ECO:0000313" key="2">
    <source>
        <dbReference type="EMBL" id="KAK2583168.1"/>
    </source>
</evidence>
<gene>
    <name evidence="2" type="ORF">KPH14_009190</name>
</gene>
<reference evidence="2" key="2">
    <citation type="journal article" date="2023" name="Commun. Biol.">
        <title>Intrasexual cuticular hydrocarbon dimorphism in a wasp sheds light on hydrocarbon biosynthesis genes in Hymenoptera.</title>
        <authorList>
            <person name="Moris V.C."/>
            <person name="Podsiadlowski L."/>
            <person name="Martin S."/>
            <person name="Oeyen J.P."/>
            <person name="Donath A."/>
            <person name="Petersen M."/>
            <person name="Wilbrandt J."/>
            <person name="Misof B."/>
            <person name="Liedtke D."/>
            <person name="Thamm M."/>
            <person name="Scheiner R."/>
            <person name="Schmitt T."/>
            <person name="Niehuis O."/>
        </authorList>
    </citation>
    <scope>NUCLEOTIDE SEQUENCE</scope>
    <source>
        <strain evidence="2">GBR_01_08_01A</strain>
    </source>
</reference>
<evidence type="ECO:0000256" key="1">
    <source>
        <dbReference type="SAM" id="MobiDB-lite"/>
    </source>
</evidence>
<dbReference type="AlphaFoldDB" id="A0AAD9RP41"/>
<feature type="region of interest" description="Disordered" evidence="1">
    <location>
        <begin position="1"/>
        <end position="24"/>
    </location>
</feature>
<comment type="caution">
    <text evidence="2">The sequence shown here is derived from an EMBL/GenBank/DDBJ whole genome shotgun (WGS) entry which is preliminary data.</text>
</comment>
<dbReference type="Proteomes" id="UP001258017">
    <property type="component" value="Unassembled WGS sequence"/>
</dbReference>
<dbReference type="EMBL" id="JAIFRP010000030">
    <property type="protein sequence ID" value="KAK2583168.1"/>
    <property type="molecule type" value="Genomic_DNA"/>
</dbReference>
<feature type="region of interest" description="Disordered" evidence="1">
    <location>
        <begin position="111"/>
        <end position="132"/>
    </location>
</feature>
<organism evidence="2 3">
    <name type="scientific">Odynerus spinipes</name>
    <dbReference type="NCBI Taxonomy" id="1348599"/>
    <lineage>
        <taxon>Eukaryota</taxon>
        <taxon>Metazoa</taxon>
        <taxon>Ecdysozoa</taxon>
        <taxon>Arthropoda</taxon>
        <taxon>Hexapoda</taxon>
        <taxon>Insecta</taxon>
        <taxon>Pterygota</taxon>
        <taxon>Neoptera</taxon>
        <taxon>Endopterygota</taxon>
        <taxon>Hymenoptera</taxon>
        <taxon>Apocrita</taxon>
        <taxon>Aculeata</taxon>
        <taxon>Vespoidea</taxon>
        <taxon>Vespidae</taxon>
        <taxon>Eumeninae</taxon>
        <taxon>Odynerus</taxon>
    </lineage>
</organism>